<comment type="caution">
    <text evidence="2">The sequence shown here is derived from an EMBL/GenBank/DDBJ whole genome shotgun (WGS) entry which is preliminary data.</text>
</comment>
<gene>
    <name evidence="2" type="ORF">DW216_08130</name>
</gene>
<dbReference type="Proteomes" id="UP000283766">
    <property type="component" value="Unassembled WGS sequence"/>
</dbReference>
<name>A0A414WDF5_BACUN</name>
<keyword evidence="2" id="KW-0238">DNA-binding</keyword>
<proteinExistence type="predicted"/>
<sequence>MNIISFEERTFEGIAAKFEYFVQRVDNLCHRHGERIIDEWMDNHDVCRKLRISPRTLQTLRDNGTLAFSKIGNKTYYRPEDVERIIRIVEDRRKEAKWRGRTI</sequence>
<evidence type="ECO:0000313" key="2">
    <source>
        <dbReference type="EMBL" id="RHH31958.1"/>
    </source>
</evidence>
<dbReference type="Pfam" id="PF12728">
    <property type="entry name" value="HTH_17"/>
    <property type="match status" value="1"/>
</dbReference>
<dbReference type="InterPro" id="IPR041657">
    <property type="entry name" value="HTH_17"/>
</dbReference>
<evidence type="ECO:0000259" key="1">
    <source>
        <dbReference type="Pfam" id="PF12728"/>
    </source>
</evidence>
<organism evidence="2 3">
    <name type="scientific">Bacteroides uniformis</name>
    <dbReference type="NCBI Taxonomy" id="820"/>
    <lineage>
        <taxon>Bacteria</taxon>
        <taxon>Pseudomonadati</taxon>
        <taxon>Bacteroidota</taxon>
        <taxon>Bacteroidia</taxon>
        <taxon>Bacteroidales</taxon>
        <taxon>Bacteroidaceae</taxon>
        <taxon>Bacteroides</taxon>
    </lineage>
</organism>
<evidence type="ECO:0000313" key="3">
    <source>
        <dbReference type="Proteomes" id="UP000283766"/>
    </source>
</evidence>
<reference evidence="2 3" key="1">
    <citation type="submission" date="2018-08" db="EMBL/GenBank/DDBJ databases">
        <title>A genome reference for cultivated species of the human gut microbiota.</title>
        <authorList>
            <person name="Zou Y."/>
            <person name="Xue W."/>
            <person name="Luo G."/>
        </authorList>
    </citation>
    <scope>NUCLEOTIDE SEQUENCE [LARGE SCALE GENOMIC DNA]</scope>
    <source>
        <strain evidence="2 3">AM18-14LB</strain>
    </source>
</reference>
<dbReference type="PANTHER" id="PTHR34585:SF22">
    <property type="entry name" value="HELIX-TURN-HELIX DOMAIN-CONTAINING PROTEIN"/>
    <property type="match status" value="1"/>
</dbReference>
<dbReference type="InterPro" id="IPR009061">
    <property type="entry name" value="DNA-bd_dom_put_sf"/>
</dbReference>
<feature type="domain" description="Helix-turn-helix" evidence="1">
    <location>
        <begin position="40"/>
        <end position="86"/>
    </location>
</feature>
<dbReference type="PANTHER" id="PTHR34585">
    <property type="match status" value="1"/>
</dbReference>
<dbReference type="GO" id="GO:0003677">
    <property type="term" value="F:DNA binding"/>
    <property type="evidence" value="ECO:0007669"/>
    <property type="project" value="UniProtKB-KW"/>
</dbReference>
<dbReference type="AlphaFoldDB" id="A0A414WDF5"/>
<protein>
    <submittedName>
        <fullName evidence="2">DNA-binding protein</fullName>
    </submittedName>
</protein>
<dbReference type="EMBL" id="QRJL01000004">
    <property type="protein sequence ID" value="RHH31958.1"/>
    <property type="molecule type" value="Genomic_DNA"/>
</dbReference>
<accession>A0A414WDF5</accession>
<dbReference type="RefSeq" id="WP_118274421.1">
    <property type="nucleotide sequence ID" value="NZ_QRJL01000004.1"/>
</dbReference>
<dbReference type="SUPFAM" id="SSF46955">
    <property type="entry name" value="Putative DNA-binding domain"/>
    <property type="match status" value="1"/>
</dbReference>